<dbReference type="PROSITE" id="PS51892">
    <property type="entry name" value="SUBTILASE"/>
    <property type="match status" value="1"/>
</dbReference>
<gene>
    <name evidence="11" type="ORF">LY90DRAFT_702465</name>
</gene>
<dbReference type="InterPro" id="IPR000209">
    <property type="entry name" value="Peptidase_S8/S53_dom"/>
</dbReference>
<feature type="domain" description="Chitin-binding type-1" evidence="10">
    <location>
        <begin position="1149"/>
        <end position="1192"/>
    </location>
</feature>
<dbReference type="AlphaFoldDB" id="A0A1Y2D4F2"/>
<feature type="active site" description="Charge relay system" evidence="7">
    <location>
        <position position="320"/>
    </location>
</feature>
<evidence type="ECO:0000256" key="9">
    <source>
        <dbReference type="SAM" id="SignalP"/>
    </source>
</evidence>
<dbReference type="GO" id="GO:0005615">
    <property type="term" value="C:extracellular space"/>
    <property type="evidence" value="ECO:0007669"/>
    <property type="project" value="TreeGrafter"/>
</dbReference>
<feature type="region of interest" description="Disordered" evidence="8">
    <location>
        <begin position="899"/>
        <end position="942"/>
    </location>
</feature>
<evidence type="ECO:0000256" key="8">
    <source>
        <dbReference type="SAM" id="MobiDB-lite"/>
    </source>
</evidence>
<dbReference type="PANTHER" id="PTHR43806:SF58">
    <property type="entry name" value="ALKALINE PROTEASE 1-RELATED"/>
    <property type="match status" value="1"/>
</dbReference>
<evidence type="ECO:0000256" key="5">
    <source>
        <dbReference type="ARBA" id="ARBA00022825"/>
    </source>
</evidence>
<evidence type="ECO:0000259" key="10">
    <source>
        <dbReference type="PROSITE" id="PS50941"/>
    </source>
</evidence>
<feature type="region of interest" description="Disordered" evidence="8">
    <location>
        <begin position="987"/>
        <end position="1019"/>
    </location>
</feature>
<dbReference type="InterPro" id="IPR036861">
    <property type="entry name" value="Endochitinase-like_sf"/>
</dbReference>
<dbReference type="OrthoDB" id="206201at2759"/>
<proteinExistence type="inferred from homology"/>
<evidence type="ECO:0000256" key="6">
    <source>
        <dbReference type="PROSITE-ProRule" id="PRU00261"/>
    </source>
</evidence>
<evidence type="ECO:0000256" key="1">
    <source>
        <dbReference type="ARBA" id="ARBA00011073"/>
    </source>
</evidence>
<evidence type="ECO:0000256" key="7">
    <source>
        <dbReference type="PROSITE-ProRule" id="PRU01240"/>
    </source>
</evidence>
<dbReference type="PROSITE" id="PS00026">
    <property type="entry name" value="CHIT_BIND_I_1"/>
    <property type="match status" value="1"/>
</dbReference>
<dbReference type="InterPro" id="IPR036852">
    <property type="entry name" value="Peptidase_S8/S53_dom_sf"/>
</dbReference>
<evidence type="ECO:0000313" key="11">
    <source>
        <dbReference type="EMBL" id="ORY54097.1"/>
    </source>
</evidence>
<sequence>MNTLILLYSNIFLILNIFICYIEKVSGENNYYIISIRRSSKDKEYDDASKKVQLAIDELVNDRMNDIYDIISEHQDTYIKKNGEQDEKLEELVSSSQLKKRHNHNPIDCKTKNNKKKIDKKNINHKNFNGEVLKKNDKNYNDEVSRKNNTSYNDGEVLKEKNIKFLFLNVNRPQSQNIYKRSQNTTEIENKEIVEFIPIESKLVNPLCPVLNYYTVRAYLSDDIIEKIKKLPNVIRCEKIIKAEKYSADNHLDTFYSKEQIQEEAKWKDVNVQENKFDFNLTSSHLSLISQGRVNDTILYDNNYYYPSSAGKGIDIFIIDSGINILLNKDDFDQYQNTEDERTVICDGKIYDGQYHPVTGDGKYACIVDNEYTHGTIVAAVAAGTISGVAKKANIHMLAAGLSSDNDLVAFDYIKQYGKPHKTVINISRGYYKYIKNIEDKINELINSGFIIFASSGNSGMNACDGRRYYSSFSNVISVGSINNENIKFGMDSVYSHAYWSNFGDCITFHAPGYVKITSASNEVVLSDSGTSFSSPIVAGVAALVMSENSEKDYTYETIKKELIDLSIKNVIRGIFGKAPNQLINNGKKIIYQPPRCDDPSGLYKCTEGCCTKHGHCVKPEESSDSKSLCYVENGCLPDYGQCFSSRCDSPLRERDCTEDECCSKNGKYVNIFKDPNNYCFIENGCQTEFSDKCLSLDKNYNDSDKYDLKKYQERIDDFSCAYELQPYKACDFEYDISLYTKSYFIDKCKSYEKANCREFFKAPLEYAPSCKNTIDRFKYPLLNVFSHTQMEIRTASRNLICAREDDQNPESMCGVAEQQFIYRFFPDKPHFERACRYRECYQASYKFYENLYYEYQNLSKNDPGYNYFLNVFGTFLNYLDSDECLSLFRNQTLSSLEPQNFNNNNNNNNFTSTLDTEEKEKEKEEEEEKVINDTTTTTTSPKNEINSIIMTLSPSTTFNFDINSTTISTFYTETTTFTKTTTTTSSSITTITNTPNKDKSSTQNSINHTKTKKKSHSTTTLISSIKSNRISSSKTVKATKSIIPSKTKSSSSIKKIPTSTVPGKCGSGYGVCAEAGSCCSKYGYCGTSSDHCGDGCQEKYGHCSSSSSISKAKTRVKSTTTMNTSSETTATATITTIKKILIPTSTVPGKCGPGYGTCAEPGTCCSKYGYCGTSSDHCGDGCQSEYGRCSSTTTTNSASKSSPIVNGIPTSTVPGKCGPGYGACAEPGTCCSKYGYCGTSNDYCGHDCQPTYGICY</sequence>
<dbReference type="Pfam" id="PF00082">
    <property type="entry name" value="Peptidase_S8"/>
    <property type="match status" value="1"/>
</dbReference>
<name>A0A1Y2D4F2_9FUNG</name>
<dbReference type="Proteomes" id="UP000193920">
    <property type="component" value="Unassembled WGS sequence"/>
</dbReference>
<accession>A0A1Y2D4F2</accession>
<dbReference type="InterPro" id="IPR015500">
    <property type="entry name" value="Peptidase_S8_subtilisin-rel"/>
</dbReference>
<feature type="compositionally biased region" description="Low complexity" evidence="8">
    <location>
        <begin position="901"/>
        <end position="911"/>
    </location>
</feature>
<feature type="signal peptide" evidence="9">
    <location>
        <begin position="1"/>
        <end position="27"/>
    </location>
</feature>
<evidence type="ECO:0000256" key="2">
    <source>
        <dbReference type="ARBA" id="ARBA00022669"/>
    </source>
</evidence>
<keyword evidence="3 7" id="KW-0645">Protease</keyword>
<dbReference type="PANTHER" id="PTHR43806">
    <property type="entry name" value="PEPTIDASE S8"/>
    <property type="match status" value="1"/>
</dbReference>
<comment type="caution">
    <text evidence="11">The sequence shown here is derived from an EMBL/GenBank/DDBJ whole genome shotgun (WGS) entry which is preliminary data.</text>
</comment>
<dbReference type="SMART" id="SM00270">
    <property type="entry name" value="ChtBD1"/>
    <property type="match status" value="3"/>
</dbReference>
<keyword evidence="4 7" id="KW-0378">Hydrolase</keyword>
<dbReference type="GO" id="GO:0008061">
    <property type="term" value="F:chitin binding"/>
    <property type="evidence" value="ECO:0007669"/>
    <property type="project" value="UniProtKB-UniRule"/>
</dbReference>
<dbReference type="CDD" id="cd11618">
    <property type="entry name" value="ChtBD1_1"/>
    <property type="match status" value="3"/>
</dbReference>
<dbReference type="EMBL" id="MCOG01000088">
    <property type="protein sequence ID" value="ORY54097.1"/>
    <property type="molecule type" value="Genomic_DNA"/>
</dbReference>
<comment type="similarity">
    <text evidence="1 7">Belongs to the peptidase S8 family.</text>
</comment>
<dbReference type="Gene3D" id="3.40.50.200">
    <property type="entry name" value="Peptidase S8/S53 domain"/>
    <property type="match status" value="1"/>
</dbReference>
<comment type="caution">
    <text evidence="6">Lacks conserved residue(s) required for the propagation of feature annotation.</text>
</comment>
<protein>
    <recommendedName>
        <fullName evidence="10">Chitin-binding type-1 domain-containing protein</fullName>
    </recommendedName>
</protein>
<dbReference type="GO" id="GO:0004252">
    <property type="term" value="F:serine-type endopeptidase activity"/>
    <property type="evidence" value="ECO:0007669"/>
    <property type="project" value="UniProtKB-UniRule"/>
</dbReference>
<dbReference type="Gene3D" id="3.30.60.10">
    <property type="entry name" value="Endochitinase-like"/>
    <property type="match status" value="3"/>
</dbReference>
<dbReference type="PRINTS" id="PR00723">
    <property type="entry name" value="SUBTILISIN"/>
</dbReference>
<evidence type="ECO:0000313" key="12">
    <source>
        <dbReference type="Proteomes" id="UP000193920"/>
    </source>
</evidence>
<dbReference type="GO" id="GO:0006508">
    <property type="term" value="P:proteolysis"/>
    <property type="evidence" value="ECO:0007669"/>
    <property type="project" value="UniProtKB-KW"/>
</dbReference>
<dbReference type="PROSITE" id="PS00138">
    <property type="entry name" value="SUBTILASE_SER"/>
    <property type="match status" value="1"/>
</dbReference>
<keyword evidence="6" id="KW-1015">Disulfide bond</keyword>
<dbReference type="Pfam" id="PF00187">
    <property type="entry name" value="Chitin_bind_1"/>
    <property type="match status" value="1"/>
</dbReference>
<dbReference type="InterPro" id="IPR001002">
    <property type="entry name" value="Chitin-bd_1"/>
</dbReference>
<feature type="disulfide bond" evidence="6">
    <location>
        <begin position="1231"/>
        <end position="1245"/>
    </location>
</feature>
<dbReference type="SUPFAM" id="SSF57016">
    <property type="entry name" value="Plant lectins/antimicrobial peptides"/>
    <property type="match status" value="3"/>
</dbReference>
<evidence type="ECO:0000256" key="3">
    <source>
        <dbReference type="ARBA" id="ARBA00022670"/>
    </source>
</evidence>
<feature type="active site" description="Charge relay system" evidence="7">
    <location>
        <position position="374"/>
    </location>
</feature>
<feature type="domain" description="Chitin-binding type-1" evidence="10">
    <location>
        <begin position="1063"/>
        <end position="1106"/>
    </location>
</feature>
<organism evidence="11 12">
    <name type="scientific">Neocallimastix californiae</name>
    <dbReference type="NCBI Taxonomy" id="1754190"/>
    <lineage>
        <taxon>Eukaryota</taxon>
        <taxon>Fungi</taxon>
        <taxon>Fungi incertae sedis</taxon>
        <taxon>Chytridiomycota</taxon>
        <taxon>Chytridiomycota incertae sedis</taxon>
        <taxon>Neocallimastigomycetes</taxon>
        <taxon>Neocallimastigales</taxon>
        <taxon>Neocallimastigaceae</taxon>
        <taxon>Neocallimastix</taxon>
    </lineage>
</organism>
<dbReference type="InterPro" id="IPR023828">
    <property type="entry name" value="Peptidase_S8_Ser-AS"/>
</dbReference>
<keyword evidence="12" id="KW-1185">Reference proteome</keyword>
<dbReference type="SUPFAM" id="SSF52743">
    <property type="entry name" value="Subtilisin-like"/>
    <property type="match status" value="1"/>
</dbReference>
<feature type="domain" description="Chitin-binding type-1" evidence="10">
    <location>
        <begin position="1215"/>
        <end position="1257"/>
    </location>
</feature>
<keyword evidence="9" id="KW-0732">Signal</keyword>
<dbReference type="PROSITE" id="PS50941">
    <property type="entry name" value="CHIT_BIND_I_2"/>
    <property type="match status" value="3"/>
</dbReference>
<keyword evidence="5 7" id="KW-0720">Serine protease</keyword>
<keyword evidence="2 6" id="KW-0147">Chitin-binding</keyword>
<feature type="disulfide bond" evidence="6">
    <location>
        <begin position="1165"/>
        <end position="1179"/>
    </location>
</feature>
<feature type="chain" id="PRO_5011965752" description="Chitin-binding type-1 domain-containing protein" evidence="9">
    <location>
        <begin position="28"/>
        <end position="1257"/>
    </location>
</feature>
<feature type="disulfide bond" evidence="6">
    <location>
        <begin position="1079"/>
        <end position="1093"/>
    </location>
</feature>
<dbReference type="STRING" id="1754190.A0A1Y2D4F2"/>
<dbReference type="InterPro" id="IPR018371">
    <property type="entry name" value="Chitin-binding_1_CS"/>
</dbReference>
<reference evidence="11 12" key="1">
    <citation type="submission" date="2016-08" db="EMBL/GenBank/DDBJ databases">
        <title>A Parts List for Fungal Cellulosomes Revealed by Comparative Genomics.</title>
        <authorList>
            <consortium name="DOE Joint Genome Institute"/>
            <person name="Haitjema C.H."/>
            <person name="Gilmore S.P."/>
            <person name="Henske J.K."/>
            <person name="Solomon K.V."/>
            <person name="De Groot R."/>
            <person name="Kuo A."/>
            <person name="Mondo S.J."/>
            <person name="Salamov A.A."/>
            <person name="Labutti K."/>
            <person name="Zhao Z."/>
            <person name="Chiniquy J."/>
            <person name="Barry K."/>
            <person name="Brewer H.M."/>
            <person name="Purvine S.O."/>
            <person name="Wright A.T."/>
            <person name="Boxma B."/>
            <person name="Van Alen T."/>
            <person name="Hackstein J.H."/>
            <person name="Baker S.E."/>
            <person name="Grigoriev I.V."/>
            <person name="O'Malley M.A."/>
        </authorList>
    </citation>
    <scope>NUCLEOTIDE SEQUENCE [LARGE SCALE GENOMIC DNA]</scope>
    <source>
        <strain evidence="11 12">G1</strain>
    </source>
</reference>
<feature type="active site" description="Charge relay system" evidence="7">
    <location>
        <position position="532"/>
    </location>
</feature>
<evidence type="ECO:0000256" key="4">
    <source>
        <dbReference type="ARBA" id="ARBA00022801"/>
    </source>
</evidence>
<dbReference type="InterPro" id="IPR050131">
    <property type="entry name" value="Peptidase_S8_subtilisin-like"/>
</dbReference>